<protein>
    <submittedName>
        <fullName evidence="2">Uncharacterized protein</fullName>
    </submittedName>
</protein>
<dbReference type="AlphaFoldDB" id="A0A8S1DNJ5"/>
<proteinExistence type="predicted"/>
<organism evidence="2 4">
    <name type="scientific">Cloeon dipterum</name>
    <dbReference type="NCBI Taxonomy" id="197152"/>
    <lineage>
        <taxon>Eukaryota</taxon>
        <taxon>Metazoa</taxon>
        <taxon>Ecdysozoa</taxon>
        <taxon>Arthropoda</taxon>
        <taxon>Hexapoda</taxon>
        <taxon>Insecta</taxon>
        <taxon>Pterygota</taxon>
        <taxon>Palaeoptera</taxon>
        <taxon>Ephemeroptera</taxon>
        <taxon>Pisciforma</taxon>
        <taxon>Baetidae</taxon>
        <taxon>Cloeon</taxon>
    </lineage>
</organism>
<evidence type="ECO:0000256" key="1">
    <source>
        <dbReference type="SAM" id="MobiDB-lite"/>
    </source>
</evidence>
<dbReference type="Proteomes" id="UP000494165">
    <property type="component" value="Unassembled WGS sequence"/>
</dbReference>
<evidence type="ECO:0000313" key="2">
    <source>
        <dbReference type="EMBL" id="CAB3382615.1"/>
    </source>
</evidence>
<sequence>MLVLLPEKPNNDADDGLRGLEWQGGAQKVTKATSASSELSSTPGDSTAERRHAHGAAAAARTDISASEPSFLSAFASLLPFPTLLPKPAIVNDATEKDEGTYADLSARSGLCDGAQNAVTAYWGGLVAAPCPSTKEQPQCAPQATPSLSGEPVSVQLTPSASEAVGTEPFF</sequence>
<feature type="region of interest" description="Disordered" evidence="1">
    <location>
        <begin position="26"/>
        <end position="65"/>
    </location>
</feature>
<dbReference type="EMBL" id="CADEPI010000278">
    <property type="protein sequence ID" value="CAB3382615.1"/>
    <property type="molecule type" value="Genomic_DNA"/>
</dbReference>
<gene>
    <name evidence="3" type="ORF">CLODIP_2_CD00701</name>
    <name evidence="2" type="ORF">CLODIP_2_CD06229</name>
</gene>
<comment type="caution">
    <text evidence="2">The sequence shown here is derived from an EMBL/GenBank/DDBJ whole genome shotgun (WGS) entry which is preliminary data.</text>
</comment>
<evidence type="ECO:0000313" key="4">
    <source>
        <dbReference type="Proteomes" id="UP000494165"/>
    </source>
</evidence>
<keyword evidence="4" id="KW-1185">Reference proteome</keyword>
<accession>A0A8S1DNJ5</accession>
<evidence type="ECO:0000313" key="3">
    <source>
        <dbReference type="EMBL" id="CAB3388712.1"/>
    </source>
</evidence>
<feature type="compositionally biased region" description="Polar residues" evidence="1">
    <location>
        <begin position="134"/>
        <end position="148"/>
    </location>
</feature>
<reference evidence="2 4" key="1">
    <citation type="submission" date="2020-04" db="EMBL/GenBank/DDBJ databases">
        <authorList>
            <person name="Alioto T."/>
            <person name="Alioto T."/>
            <person name="Gomez Garrido J."/>
        </authorList>
    </citation>
    <scope>NUCLEOTIDE SEQUENCE [LARGE SCALE GENOMIC DNA]</scope>
</reference>
<feature type="compositionally biased region" description="Polar residues" evidence="1">
    <location>
        <begin position="30"/>
        <end position="45"/>
    </location>
</feature>
<feature type="region of interest" description="Disordered" evidence="1">
    <location>
        <begin position="133"/>
        <end position="171"/>
    </location>
</feature>
<name>A0A8S1DNJ5_9INSE</name>
<dbReference type="EMBL" id="CADEPI010000873">
    <property type="protein sequence ID" value="CAB3388712.1"/>
    <property type="molecule type" value="Genomic_DNA"/>
</dbReference>